<dbReference type="Proteomes" id="UP000500953">
    <property type="component" value="Chromosome"/>
</dbReference>
<dbReference type="SMART" id="SM00825">
    <property type="entry name" value="PKS_KS"/>
    <property type="match status" value="1"/>
</dbReference>
<evidence type="ECO:0000256" key="3">
    <source>
        <dbReference type="ARBA" id="ARBA00022553"/>
    </source>
</evidence>
<dbReference type="GO" id="GO:0004312">
    <property type="term" value="F:fatty acid synthase activity"/>
    <property type="evidence" value="ECO:0007669"/>
    <property type="project" value="TreeGrafter"/>
</dbReference>
<keyword evidence="8" id="KW-0443">Lipid metabolism</keyword>
<keyword evidence="5" id="KW-0808">Transferase</keyword>
<dbReference type="InterPro" id="IPR057326">
    <property type="entry name" value="KR_dom"/>
</dbReference>
<dbReference type="Gene3D" id="3.10.129.110">
    <property type="entry name" value="Polyketide synthase dehydratase"/>
    <property type="match status" value="1"/>
</dbReference>
<accession>A0A6G9ZDB6</accession>
<dbReference type="CDD" id="cd05195">
    <property type="entry name" value="enoyl_red"/>
    <property type="match status" value="1"/>
</dbReference>
<dbReference type="Pfam" id="PF00501">
    <property type="entry name" value="AMP-binding"/>
    <property type="match status" value="1"/>
</dbReference>
<dbReference type="PROSITE" id="PS52019">
    <property type="entry name" value="PKS_MFAS_DH"/>
    <property type="match status" value="1"/>
</dbReference>
<feature type="domain" description="Carrier" evidence="12">
    <location>
        <begin position="2716"/>
        <end position="2790"/>
    </location>
</feature>
<dbReference type="SMART" id="SM00822">
    <property type="entry name" value="PKS_KR"/>
    <property type="match status" value="1"/>
</dbReference>
<dbReference type="FunFam" id="3.40.366.10:FF:000002">
    <property type="entry name" value="Probable polyketide synthase 2"/>
    <property type="match status" value="1"/>
</dbReference>
<dbReference type="FunFam" id="3.40.50.12780:FF:000013">
    <property type="entry name" value="Long-chain-fatty-acid--AMP ligase FadD32"/>
    <property type="match status" value="1"/>
</dbReference>
<reference evidence="15 16" key="1">
    <citation type="journal article" date="2019" name="ACS Chem. Biol.">
        <title>Identification and Mobilization of a Cryptic Antibiotic Biosynthesis Gene Locus from a Human-Pathogenic Nocardia Isolate.</title>
        <authorList>
            <person name="Herisse M."/>
            <person name="Ishida K."/>
            <person name="Porter J.L."/>
            <person name="Howden B."/>
            <person name="Hertweck C."/>
            <person name="Stinear T.P."/>
            <person name="Pidot S.J."/>
        </authorList>
    </citation>
    <scope>NUCLEOTIDE SEQUENCE [LARGE SCALE GENOMIC DNA]</scope>
    <source>
        <strain evidence="15 16">AUSMDU00012715</strain>
    </source>
</reference>
<dbReference type="InterPro" id="IPR020845">
    <property type="entry name" value="AMP-binding_CS"/>
</dbReference>
<dbReference type="GO" id="GO:0006633">
    <property type="term" value="P:fatty acid biosynthetic process"/>
    <property type="evidence" value="ECO:0007669"/>
    <property type="project" value="InterPro"/>
</dbReference>
<dbReference type="SUPFAM" id="SSF53901">
    <property type="entry name" value="Thiolase-like"/>
    <property type="match status" value="1"/>
</dbReference>
<dbReference type="InterPro" id="IPR016039">
    <property type="entry name" value="Thiolase-like"/>
</dbReference>
<evidence type="ECO:0000313" key="16">
    <source>
        <dbReference type="Proteomes" id="UP000500953"/>
    </source>
</evidence>
<dbReference type="InterPro" id="IPR020843">
    <property type="entry name" value="ER"/>
</dbReference>
<dbReference type="InterPro" id="IPR013968">
    <property type="entry name" value="PKS_KR"/>
</dbReference>
<dbReference type="InterPro" id="IPR020807">
    <property type="entry name" value="PKS_DH"/>
</dbReference>
<dbReference type="Pfam" id="PF21089">
    <property type="entry name" value="PKS_DH_N"/>
    <property type="match status" value="1"/>
</dbReference>
<name>A0A6G9ZDB6_9NOCA</name>
<dbReference type="SMART" id="SM00823">
    <property type="entry name" value="PKS_PP"/>
    <property type="match status" value="2"/>
</dbReference>
<dbReference type="SUPFAM" id="SSF51735">
    <property type="entry name" value="NAD(P)-binding Rossmann-fold domains"/>
    <property type="match status" value="3"/>
</dbReference>
<dbReference type="Gene3D" id="3.40.366.10">
    <property type="entry name" value="Malonyl-Coenzyme A Acyl Carrier Protein, domain 2"/>
    <property type="match status" value="1"/>
</dbReference>
<dbReference type="CDD" id="cd08955">
    <property type="entry name" value="KR_2_FAS_SDR_x"/>
    <property type="match status" value="1"/>
</dbReference>
<evidence type="ECO:0000256" key="4">
    <source>
        <dbReference type="ARBA" id="ARBA00022598"/>
    </source>
</evidence>
<feature type="region of interest" description="C-terminal hotdog fold" evidence="11">
    <location>
        <begin position="1734"/>
        <end position="1876"/>
    </location>
</feature>
<dbReference type="Gene3D" id="3.40.50.720">
    <property type="entry name" value="NAD(P)-binding Rossmann-like Domain"/>
    <property type="match status" value="3"/>
</dbReference>
<dbReference type="SMART" id="SM00827">
    <property type="entry name" value="PKS_AT"/>
    <property type="match status" value="1"/>
</dbReference>
<dbReference type="InterPro" id="IPR049551">
    <property type="entry name" value="PKS_DH_C"/>
</dbReference>
<keyword evidence="9" id="KW-0511">Multifunctional enzyme</keyword>
<dbReference type="InterPro" id="IPR014030">
    <property type="entry name" value="Ketoacyl_synth_N"/>
</dbReference>
<feature type="region of interest" description="N-terminal hotdog fold" evidence="11">
    <location>
        <begin position="1589"/>
        <end position="1717"/>
    </location>
</feature>
<evidence type="ECO:0000259" key="13">
    <source>
        <dbReference type="PROSITE" id="PS52004"/>
    </source>
</evidence>
<dbReference type="InterPro" id="IPR000873">
    <property type="entry name" value="AMP-dep_synth/lig_dom"/>
</dbReference>
<dbReference type="SUPFAM" id="SSF50129">
    <property type="entry name" value="GroES-like"/>
    <property type="match status" value="1"/>
</dbReference>
<keyword evidence="10" id="KW-0012">Acyltransferase</keyword>
<dbReference type="Gene3D" id="1.10.1200.10">
    <property type="entry name" value="ACP-like"/>
    <property type="match status" value="2"/>
</dbReference>
<evidence type="ECO:0000256" key="7">
    <source>
        <dbReference type="ARBA" id="ARBA00022857"/>
    </source>
</evidence>
<dbReference type="CDD" id="cd00833">
    <property type="entry name" value="PKS"/>
    <property type="match status" value="1"/>
</dbReference>
<dbReference type="PANTHER" id="PTHR43775">
    <property type="entry name" value="FATTY ACID SYNTHASE"/>
    <property type="match status" value="1"/>
</dbReference>
<dbReference type="InterPro" id="IPR001227">
    <property type="entry name" value="Ac_transferase_dom_sf"/>
</dbReference>
<dbReference type="InterPro" id="IPR014043">
    <property type="entry name" value="Acyl_transferase_dom"/>
</dbReference>
<evidence type="ECO:0000256" key="9">
    <source>
        <dbReference type="ARBA" id="ARBA00023268"/>
    </source>
</evidence>
<dbReference type="InterPro" id="IPR045851">
    <property type="entry name" value="AMP-bd_C_sf"/>
</dbReference>
<dbReference type="CDD" id="cd05931">
    <property type="entry name" value="FAAL"/>
    <property type="match status" value="1"/>
</dbReference>
<dbReference type="InterPro" id="IPR018201">
    <property type="entry name" value="Ketoacyl_synth_AS"/>
</dbReference>
<dbReference type="RefSeq" id="WP_167490731.1">
    <property type="nucleotide sequence ID" value="NZ_CP046173.1"/>
</dbReference>
<dbReference type="GO" id="GO:0004315">
    <property type="term" value="F:3-oxoacyl-[acyl-carrier-protein] synthase activity"/>
    <property type="evidence" value="ECO:0007669"/>
    <property type="project" value="InterPro"/>
</dbReference>
<dbReference type="Pfam" id="PF16197">
    <property type="entry name" value="KAsynt_C_assoc"/>
    <property type="match status" value="1"/>
</dbReference>
<dbReference type="Pfam" id="PF00107">
    <property type="entry name" value="ADH_zinc_N"/>
    <property type="match status" value="1"/>
</dbReference>
<dbReference type="PROSITE" id="PS52004">
    <property type="entry name" value="KS3_2"/>
    <property type="match status" value="1"/>
</dbReference>
<dbReference type="SUPFAM" id="SSF47336">
    <property type="entry name" value="ACP-like"/>
    <property type="match status" value="2"/>
</dbReference>
<dbReference type="PROSITE" id="PS00455">
    <property type="entry name" value="AMP_BINDING"/>
    <property type="match status" value="1"/>
</dbReference>
<dbReference type="InterPro" id="IPR013154">
    <property type="entry name" value="ADH-like_N"/>
</dbReference>
<dbReference type="SUPFAM" id="SSF52151">
    <property type="entry name" value="FabD/lysophospholipase-like"/>
    <property type="match status" value="1"/>
</dbReference>
<evidence type="ECO:0000256" key="10">
    <source>
        <dbReference type="ARBA" id="ARBA00023315"/>
    </source>
</evidence>
<dbReference type="InterPro" id="IPR050091">
    <property type="entry name" value="PKS_NRPS_Biosynth_Enz"/>
</dbReference>
<evidence type="ECO:0000259" key="14">
    <source>
        <dbReference type="PROSITE" id="PS52019"/>
    </source>
</evidence>
<feature type="domain" description="PKS/mFAS DH" evidence="14">
    <location>
        <begin position="1589"/>
        <end position="1876"/>
    </location>
</feature>
<feature type="domain" description="Carrier" evidence="12">
    <location>
        <begin position="607"/>
        <end position="684"/>
    </location>
</feature>
<dbReference type="InterPro" id="IPR049900">
    <property type="entry name" value="PKS_mFAS_DH"/>
</dbReference>
<dbReference type="GO" id="GO:0016874">
    <property type="term" value="F:ligase activity"/>
    <property type="evidence" value="ECO:0007669"/>
    <property type="project" value="UniProtKB-KW"/>
</dbReference>
<dbReference type="InterPro" id="IPR013149">
    <property type="entry name" value="ADH-like_C"/>
</dbReference>
<dbReference type="InterPro" id="IPR016035">
    <property type="entry name" value="Acyl_Trfase/lysoPLipase"/>
</dbReference>
<protein>
    <submittedName>
        <fullName evidence="15">SDR family NAD(P)-dependent oxidoreductase</fullName>
    </submittedName>
</protein>
<dbReference type="InterPro" id="IPR009081">
    <property type="entry name" value="PP-bd_ACP"/>
</dbReference>
<dbReference type="InterPro" id="IPR036291">
    <property type="entry name" value="NAD(P)-bd_dom_sf"/>
</dbReference>
<dbReference type="Pfam" id="PF14765">
    <property type="entry name" value="PS-DH"/>
    <property type="match status" value="1"/>
</dbReference>
<keyword evidence="4" id="KW-0436">Ligase</keyword>
<dbReference type="GO" id="GO:0005886">
    <property type="term" value="C:plasma membrane"/>
    <property type="evidence" value="ECO:0007669"/>
    <property type="project" value="TreeGrafter"/>
</dbReference>
<dbReference type="Pfam" id="PF08659">
    <property type="entry name" value="KR"/>
    <property type="match status" value="1"/>
</dbReference>
<feature type="active site" description="Proton acceptor; for dehydratase activity" evidence="11">
    <location>
        <position position="1622"/>
    </location>
</feature>
<evidence type="ECO:0000256" key="8">
    <source>
        <dbReference type="ARBA" id="ARBA00023098"/>
    </source>
</evidence>
<dbReference type="EMBL" id="CP046173">
    <property type="protein sequence ID" value="QIS23391.1"/>
    <property type="molecule type" value="Genomic_DNA"/>
</dbReference>
<dbReference type="Gene3D" id="3.40.47.10">
    <property type="match status" value="1"/>
</dbReference>
<proteinExistence type="inferred from homology"/>
<dbReference type="InterPro" id="IPR011032">
    <property type="entry name" value="GroES-like_sf"/>
</dbReference>
<evidence type="ECO:0000313" key="15">
    <source>
        <dbReference type="EMBL" id="QIS23391.1"/>
    </source>
</evidence>
<keyword evidence="2" id="KW-0596">Phosphopantetheine</keyword>
<keyword evidence="3" id="KW-0597">Phosphoprotein</keyword>
<evidence type="ECO:0000256" key="2">
    <source>
        <dbReference type="ARBA" id="ARBA00022450"/>
    </source>
</evidence>
<sequence length="2842" mass="302298">MNNEIPEPTLAHLLRSRVEQYPNRIAFSCLPDGESVSESWTYRDLNRRAETIASWLLETGAAGQRVLLLHSNPLHFIAALFGCVYAGSTAVPAYSPVGKRQKFRIGKIVRDSGAGFALNSADSLDRDRSAIESTELAPSMQWCATDILSPDQGDRPAVAGPAPDDLALLQYTSGSTGDPKGVMMTHRNFLHNLGSIRAAYGDVDESSGLHAVFWLPLHHDMGLVGSVLGTIDSGYAAELMSPMSFVQRPIRWLRRLSGRQGAITTAPNFAYDLCVDTTTPDERAALDLSGWRRAMCGAEAVRPGTMRRFAEAFAVAGFHPSALQPVYGLAEATLLVTGSPREAGPLRKTLRRSMLGEGRAVETESADADSVDMVGCGRPQNGTRVVIANPDTCEPCPAGVVGEVWVASEAVAGGYWGQPDASEQTFRARLRHPGDEYPGPYLRTGDLGFLCDDELFIAGRLKDLIIVRGRNLYPDDIENTVQGSDPGLIRGRGAAFAVDGDDGEQLVIVQEVARDHRNDLDTDAVFQAVAAAVARDHEVAVAHIVLVQAYSLPSTSSGKVQRFACRGKFGDGFLEVLAGWSRPGVAAPAGDSVADRSEIGHRAAPAVSARQLEDWMVDQLSRELKIPANEIDPHQMFAYYGLDSVRGIKLTTALGRHLGTDVPAALVYEYPSVADLARHLAGATPPTEDHAAVQDSVRRPDSGEPIAIIGIGCRFPGADGVDSFWDLLTQGTDAITTVPGDRWDHRDVRWGGFLDDVRGFDAEFFGISPREARHMDPQQRLVLEVVWESLADAGLDVAELAGTDVGVFVGISSNDYARTFYTSEDVIEAYSGTGNAASIAANRVSYVFDFRGPSIAVDTACSSSLVAVHAACRSLRTGESSVALAGGVNVMLSPDLGINMARAGVLAPDGRCKTFDVAADGYVRGEGAGVVVLEPLSRAIANGHSIYAVIRGSAVNQDGRTNGLMAPNGRSQRDVLQRAYADAGISPGAVGYVEAHGTGTSLGDAIETTALATVLGTARESGSQCLLGSVKTNIGHLEAAAGIAGVIKVALALRHGTIPPSLHYRQSNPAIDLDTLRVVDRLAPWPEGAPAGVSSFGFGGTNAHAVLAAAPAEATRNAPPPDASTDHVLLPISAHRPEALRELARRYLDLLTDEDPGAPDWRSVAHSAAVRSSHLDERLAIAASTKAEAVEQLSAYLRGEAGPGVATGRRYSRDPKIAFVFSGQGSQWWGMGRELFAREPVFRETVAACDREIRRITGWSVIDELHATKGRSRLAEIDVLQPTLFAVQVALAAWWRSVGVIPAAVIGHSMGEVAAAHVAGALELAAAVAVICHRARLLRTVAGRGAMAMVELSAEALEQHLTEFGDRVAIAAVNSPHSTVLSGDSDAVRAIVDRFAREEVFCRPIKDVDVASHGPQMDALRPELTAELAALHPRSETVPFYSTVTGAPVPGSELSAEYWGANLRKTVRFDAAIGRLADDDYDIFLEVSPHPVLTAAITETWTEHHRTRAADRHATAAPVVGSMRRDTDERFALLSAVGALYCAGYPVQWSLVQPGEGQFVRPPRYPWQREVHWIADDLGPAQLRSAVRPRGEFMRLDSAIHVGTAFWQTEISLEEMPSLADHRVHSVPVAPAALYVAMACASAADVFGDVACEVGGFGFETPLIVGEDVLRRVQLAMTDHTGTSASIRISAAAEPADADGYWERLSDGIIRSIGDTDREPPSPRREAALPDDWPQRLSAGEFYRRLADTGLEYGPAFQRIAEVAHHDEEAIARFTPIATGTALADTMIRLDAAFQTLAATVADGDAPAEAVYLPVGLDRLRVYRDIATAAWCHMRNRQRRDSEVVEGDFQLLAADGAVVAEGTGLRVRRLSSGTGSSGGSADTWFHEVRWNPAPLGAAARTAASGTWVLVGEEPTIDQARQRLSAAGGTVLALDRAASLGQLAEAGQPVPAVVYFACERVGADIGGGVRDEALGFLHWVQALARHDWRGQPPRLYLVTRGTQDIPGTEISDPRHLAGPVSAPAWAVARTVEHEYSEFHCTRIDLGAPTGAGGGSAAQLDALTAELLAGSAETEVALRGDRRFAARIARAAAPDPVTRSAEPGEGFALIQPTPGLLETLDLRRVERRAPGPGEVEIRILAAGLNFHDVVEALGVIPPENGTHAVLGAECAGTVVAVGAGVEHLAPGDAVAAIAMPAFGSYVTTSAHLVVPVPDGLSAADAATIPVAFATAYRALCELAQLRTGERVLIHAATGGVGLAAIQIARWIGAEIYATAGSDDKRDHLRRMGIEHIMDSRSLAFADEIRAVTNGEGIDVVLNSLSGEAISRGLGLLRPFGRFVEIGKRDIYQRRALDLWQLRQNISHSTVDLAAMAHQRPDRVGAILRAVMDRITDGDFRPLPVTVFDIGEARTAFEHMARARHIGKVVLIAAGAAPDIRITVPRLRADATYLVTGGLGGLGIEMARWLVARGARHLTLVGRRDPGPRAATAIAELRAAGAQVSVMHADVSSAEQVAHLIETIERTQPGLRGILHVAGVLADGLLDKLDAAAFDRVMAPKVAGAWHLHTATADLPLDFLVLFSSAAAVLGAPGQANYAAANAFLDALADYRRRIGLPATSIAWGPWSDVGLATREDRSAHIRAMGIGTISPDAGAAVLDRLLLANPVRSMVLPIGRGPAAAPELSAIPRFRDLLPAADSGAGRVLGDVATALAQADPPARHRMVTEYLIGEVARRLGTDAAALDPDRPLRYMGLDSLGAMELRTRIQRDLSITVPLVKLLEGPSITDFTAWLIPRIDLETPTSAAVSGNSATVAADAGELLRQVDTLPDDVVDRMLSDLLASEGDTAQ</sequence>
<dbReference type="Pfam" id="PF08240">
    <property type="entry name" value="ADH_N"/>
    <property type="match status" value="1"/>
</dbReference>
<dbReference type="InterPro" id="IPR014031">
    <property type="entry name" value="Ketoacyl_synth_C"/>
</dbReference>
<dbReference type="Pfam" id="PF00109">
    <property type="entry name" value="ketoacyl-synt"/>
    <property type="match status" value="1"/>
</dbReference>
<dbReference type="InterPro" id="IPR016036">
    <property type="entry name" value="Malonyl_transacylase_ACP-bd"/>
</dbReference>
<dbReference type="Pfam" id="PF00550">
    <property type="entry name" value="PP-binding"/>
    <property type="match status" value="2"/>
</dbReference>
<comment type="similarity">
    <text evidence="1">Belongs to the ATP-dependent AMP-binding enzyme family.</text>
</comment>
<organism evidence="15 16">
    <name type="scientific">Nocardia terpenica</name>
    <dbReference type="NCBI Taxonomy" id="455432"/>
    <lineage>
        <taxon>Bacteria</taxon>
        <taxon>Bacillati</taxon>
        <taxon>Actinomycetota</taxon>
        <taxon>Actinomycetes</taxon>
        <taxon>Mycobacteriales</taxon>
        <taxon>Nocardiaceae</taxon>
        <taxon>Nocardia</taxon>
    </lineage>
</organism>
<dbReference type="InterPro" id="IPR049552">
    <property type="entry name" value="PKS_DH_N"/>
</dbReference>
<dbReference type="GO" id="GO:0031177">
    <property type="term" value="F:phosphopantetheine binding"/>
    <property type="evidence" value="ECO:0007669"/>
    <property type="project" value="InterPro"/>
</dbReference>
<evidence type="ECO:0000256" key="6">
    <source>
        <dbReference type="ARBA" id="ARBA00022832"/>
    </source>
</evidence>
<dbReference type="Pfam" id="PF02801">
    <property type="entry name" value="Ketoacyl-synt_C"/>
    <property type="match status" value="1"/>
</dbReference>
<dbReference type="InterPro" id="IPR036736">
    <property type="entry name" value="ACP-like_sf"/>
</dbReference>
<dbReference type="InterPro" id="IPR040097">
    <property type="entry name" value="FAAL/FAAC"/>
</dbReference>
<dbReference type="SMART" id="SM01294">
    <property type="entry name" value="PKS_PP_betabranch"/>
    <property type="match status" value="1"/>
</dbReference>
<dbReference type="FunFam" id="3.40.50.720:FF:000209">
    <property type="entry name" value="Polyketide synthase Pks12"/>
    <property type="match status" value="1"/>
</dbReference>
<dbReference type="InterPro" id="IPR020806">
    <property type="entry name" value="PKS_PP-bd"/>
</dbReference>
<gene>
    <name evidence="15" type="ORF">F6W96_38720</name>
</gene>
<dbReference type="Gene3D" id="3.30.300.30">
    <property type="match status" value="1"/>
</dbReference>
<dbReference type="GO" id="GO:0005737">
    <property type="term" value="C:cytoplasm"/>
    <property type="evidence" value="ECO:0007669"/>
    <property type="project" value="TreeGrafter"/>
</dbReference>
<evidence type="ECO:0000256" key="1">
    <source>
        <dbReference type="ARBA" id="ARBA00006432"/>
    </source>
</evidence>
<dbReference type="GO" id="GO:0016491">
    <property type="term" value="F:oxidoreductase activity"/>
    <property type="evidence" value="ECO:0007669"/>
    <property type="project" value="InterPro"/>
</dbReference>
<dbReference type="Gene3D" id="3.40.50.12780">
    <property type="entry name" value="N-terminal domain of ligase-like"/>
    <property type="match status" value="1"/>
</dbReference>
<dbReference type="SUPFAM" id="SSF56801">
    <property type="entry name" value="Acetyl-CoA synthetase-like"/>
    <property type="match status" value="1"/>
</dbReference>
<dbReference type="InterPro" id="IPR025110">
    <property type="entry name" value="AMP-bd_C"/>
</dbReference>
<feature type="domain" description="Ketosynthase family 3 (KS3)" evidence="13">
    <location>
        <begin position="703"/>
        <end position="1109"/>
    </location>
</feature>
<evidence type="ECO:0000256" key="5">
    <source>
        <dbReference type="ARBA" id="ARBA00022679"/>
    </source>
</evidence>
<dbReference type="SUPFAM" id="SSF55048">
    <property type="entry name" value="Probable ACP-binding domain of malonyl-CoA ACP transacylase"/>
    <property type="match status" value="1"/>
</dbReference>
<dbReference type="GO" id="GO:0071770">
    <property type="term" value="P:DIM/DIP cell wall layer assembly"/>
    <property type="evidence" value="ECO:0007669"/>
    <property type="project" value="TreeGrafter"/>
</dbReference>
<dbReference type="InterPro" id="IPR032821">
    <property type="entry name" value="PKS_assoc"/>
</dbReference>
<evidence type="ECO:0000256" key="11">
    <source>
        <dbReference type="PROSITE-ProRule" id="PRU01363"/>
    </source>
</evidence>
<dbReference type="InterPro" id="IPR042099">
    <property type="entry name" value="ANL_N_sf"/>
</dbReference>
<evidence type="ECO:0000259" key="12">
    <source>
        <dbReference type="PROSITE" id="PS50075"/>
    </source>
</evidence>
<feature type="active site" description="Proton donor; for dehydratase activity" evidence="11">
    <location>
        <position position="1791"/>
    </location>
</feature>
<keyword evidence="6" id="KW-0276">Fatty acid metabolism</keyword>
<dbReference type="SMART" id="SM00826">
    <property type="entry name" value="PKS_DH"/>
    <property type="match status" value="1"/>
</dbReference>
<dbReference type="PROSITE" id="PS50075">
    <property type="entry name" value="CARRIER"/>
    <property type="match status" value="2"/>
</dbReference>
<dbReference type="Pfam" id="PF23024">
    <property type="entry name" value="AMP-dom_DIP2-like"/>
    <property type="match status" value="1"/>
</dbReference>
<dbReference type="Gene3D" id="3.30.70.3290">
    <property type="match status" value="1"/>
</dbReference>
<dbReference type="PANTHER" id="PTHR43775:SF37">
    <property type="entry name" value="SI:DKEY-61P9.11"/>
    <property type="match status" value="1"/>
</dbReference>
<dbReference type="InterPro" id="IPR042104">
    <property type="entry name" value="PKS_dehydratase_sf"/>
</dbReference>
<dbReference type="SMART" id="SM00829">
    <property type="entry name" value="PKS_ER"/>
    <property type="match status" value="1"/>
</dbReference>
<dbReference type="PROSITE" id="PS00606">
    <property type="entry name" value="KS3_1"/>
    <property type="match status" value="1"/>
</dbReference>
<dbReference type="InterPro" id="IPR020841">
    <property type="entry name" value="PKS_Beta-ketoAc_synthase_dom"/>
</dbReference>
<dbReference type="FunFam" id="3.40.47.10:FF:000019">
    <property type="entry name" value="Polyketide synthase type I"/>
    <property type="match status" value="1"/>
</dbReference>
<dbReference type="Gene3D" id="3.90.180.10">
    <property type="entry name" value="Medium-chain alcohol dehydrogenases, catalytic domain"/>
    <property type="match status" value="1"/>
</dbReference>
<keyword evidence="7" id="KW-0521">NADP</keyword>
<dbReference type="Pfam" id="PF00698">
    <property type="entry name" value="Acyl_transf_1"/>
    <property type="match status" value="1"/>
</dbReference>